<dbReference type="AlphaFoldDB" id="A0A450TQH9"/>
<sequence>MAFFRQAADKYTEIGDMVGEGRQRNNIAIRLHKLGRLMEARRECRRAIECKAGQGLDAEPWKSWGILAAIEGDDGNPAASRDAKEKAVALYLAYRRGGGENHSGSGRVALAVDRMLAAGEAEAAASFLEALLPQFEAAGVGGFIRALQRIVAGSREPILAEDPALDYTMIVEIRLLLERLG</sequence>
<gene>
    <name evidence="1" type="ORF">BECKDK2373C_GA0170839_12563</name>
</gene>
<proteinExistence type="predicted"/>
<reference evidence="1" key="1">
    <citation type="submission" date="2019-02" db="EMBL/GenBank/DDBJ databases">
        <authorList>
            <person name="Gruber-Vodicka R. H."/>
            <person name="Seah K. B. B."/>
        </authorList>
    </citation>
    <scope>NUCLEOTIDE SEQUENCE</scope>
    <source>
        <strain evidence="1">BECK_DK161</strain>
    </source>
</reference>
<evidence type="ECO:0008006" key="2">
    <source>
        <dbReference type="Google" id="ProtNLM"/>
    </source>
</evidence>
<name>A0A450TQH9_9GAMM</name>
<protein>
    <recommendedName>
        <fullName evidence="2">Tetratricopeptide repeat-containing protein</fullName>
    </recommendedName>
</protein>
<evidence type="ECO:0000313" key="1">
    <source>
        <dbReference type="EMBL" id="VFJ70361.1"/>
    </source>
</evidence>
<dbReference type="InterPro" id="IPR011990">
    <property type="entry name" value="TPR-like_helical_dom_sf"/>
</dbReference>
<dbReference type="EMBL" id="CAADEY010000256">
    <property type="protein sequence ID" value="VFJ70361.1"/>
    <property type="molecule type" value="Genomic_DNA"/>
</dbReference>
<accession>A0A450TQH9</accession>
<dbReference type="Gene3D" id="1.25.40.10">
    <property type="entry name" value="Tetratricopeptide repeat domain"/>
    <property type="match status" value="1"/>
</dbReference>
<dbReference type="SUPFAM" id="SSF48452">
    <property type="entry name" value="TPR-like"/>
    <property type="match status" value="1"/>
</dbReference>
<organism evidence="1">
    <name type="scientific">Candidatus Kentrum sp. DK</name>
    <dbReference type="NCBI Taxonomy" id="2126562"/>
    <lineage>
        <taxon>Bacteria</taxon>
        <taxon>Pseudomonadati</taxon>
        <taxon>Pseudomonadota</taxon>
        <taxon>Gammaproteobacteria</taxon>
        <taxon>Candidatus Kentrum</taxon>
    </lineage>
</organism>